<sequence>MPAVEEVVQCNAEEKHLKSSELDSRVEMGTDSTPDSDDVELENQQTDSSNKTMQAMEKKGRQVDKNLTQSEKENTQSDYKIDSEPDNGTVRDGHETGDVNGNTTYRKGDRARNMAVDGDAIQDHSEQDKMMSEKGQQEQHELSKALAKDHSELSMPPDKDHSEPSMPPDKNHSEPSMPPDNHHSEPSMPPEKDHSEPTTTLDKDHSKQSIIGTEKMSSGSEGKREDKTAQEKHSANEGGRRDDDKTQTETPTNGHSAEHDGDKQTSHQQNSQQDSRRDHSKVINKKKTQEENLINPSTRPKAPRNQQKQNLENVTVHFYVVVSHDFKLDHTDMVTVRFDTKWSEGGGWECKKHTLLEERKLADGHLLFGISLEIPKRHLRASPGLQYKYAILKSGRKGKLLWEYLDKRNYFLKKFGENRILHVPLGRLNALKGEICHQYDGMINNKTDSGMVATVKNWWDNTKEQRLHEMAIATCAFLPKLDSICIDTNLDSAEQALKQIVDISSCMEQCDATHNNGDEAGGPYTRGHRTFGKYWSRTKTRDVTQFGWCRPNFGRRGTDQSETATGRFRSCSPQVGGARLGTEQEPSRIGRELPSISPYKD</sequence>
<protein>
    <submittedName>
        <fullName evidence="2">Uncharacterized protein</fullName>
    </submittedName>
</protein>
<feature type="compositionally biased region" description="Polar residues" evidence="1">
    <location>
        <begin position="42"/>
        <end position="53"/>
    </location>
</feature>
<comment type="caution">
    <text evidence="2">The sequence shown here is derived from an EMBL/GenBank/DDBJ whole genome shotgun (WGS) entry which is preliminary data.</text>
</comment>
<feature type="compositionally biased region" description="Basic and acidic residues" evidence="1">
    <location>
        <begin position="256"/>
        <end position="265"/>
    </location>
</feature>
<feature type="region of interest" description="Disordered" evidence="1">
    <location>
        <begin position="557"/>
        <end position="601"/>
    </location>
</feature>
<evidence type="ECO:0000313" key="3">
    <source>
        <dbReference type="Proteomes" id="UP001209878"/>
    </source>
</evidence>
<dbReference type="EMBL" id="JAODUO010000621">
    <property type="protein sequence ID" value="KAK2177049.1"/>
    <property type="molecule type" value="Genomic_DNA"/>
</dbReference>
<dbReference type="Proteomes" id="UP001209878">
    <property type="component" value="Unassembled WGS sequence"/>
</dbReference>
<feature type="compositionally biased region" description="Basic and acidic residues" evidence="1">
    <location>
        <begin position="180"/>
        <end position="207"/>
    </location>
</feature>
<feature type="compositionally biased region" description="Basic and acidic residues" evidence="1">
    <location>
        <begin position="12"/>
        <end position="28"/>
    </location>
</feature>
<accession>A0AAD9KSV8</accession>
<evidence type="ECO:0000313" key="2">
    <source>
        <dbReference type="EMBL" id="KAK2177049.1"/>
    </source>
</evidence>
<feature type="compositionally biased region" description="Basic and acidic residues" evidence="1">
    <location>
        <begin position="221"/>
        <end position="247"/>
    </location>
</feature>
<reference evidence="2" key="1">
    <citation type="journal article" date="2023" name="Mol. Biol. Evol.">
        <title>Third-Generation Sequencing Reveals the Adaptive Role of the Epigenome in Three Deep-Sea Polychaetes.</title>
        <authorList>
            <person name="Perez M."/>
            <person name="Aroh O."/>
            <person name="Sun Y."/>
            <person name="Lan Y."/>
            <person name="Juniper S.K."/>
            <person name="Young C.R."/>
            <person name="Angers B."/>
            <person name="Qian P.Y."/>
        </authorList>
    </citation>
    <scope>NUCLEOTIDE SEQUENCE</scope>
    <source>
        <strain evidence="2">R07B-5</strain>
    </source>
</reference>
<dbReference type="AlphaFoldDB" id="A0AAD9KSV8"/>
<feature type="compositionally biased region" description="Polar residues" evidence="1">
    <location>
        <begin position="208"/>
        <end position="220"/>
    </location>
</feature>
<keyword evidence="3" id="KW-1185">Reference proteome</keyword>
<name>A0AAD9KSV8_RIDPI</name>
<evidence type="ECO:0000256" key="1">
    <source>
        <dbReference type="SAM" id="MobiDB-lite"/>
    </source>
</evidence>
<organism evidence="2 3">
    <name type="scientific">Ridgeia piscesae</name>
    <name type="common">Tubeworm</name>
    <dbReference type="NCBI Taxonomy" id="27915"/>
    <lineage>
        <taxon>Eukaryota</taxon>
        <taxon>Metazoa</taxon>
        <taxon>Spiralia</taxon>
        <taxon>Lophotrochozoa</taxon>
        <taxon>Annelida</taxon>
        <taxon>Polychaeta</taxon>
        <taxon>Sedentaria</taxon>
        <taxon>Canalipalpata</taxon>
        <taxon>Sabellida</taxon>
        <taxon>Siboglinidae</taxon>
        <taxon>Ridgeia</taxon>
    </lineage>
</organism>
<feature type="compositionally biased region" description="Basic and acidic residues" evidence="1">
    <location>
        <begin position="56"/>
        <end position="97"/>
    </location>
</feature>
<feature type="compositionally biased region" description="Basic and acidic residues" evidence="1">
    <location>
        <begin position="121"/>
        <end position="173"/>
    </location>
</feature>
<gene>
    <name evidence="2" type="ORF">NP493_621g02021</name>
</gene>
<proteinExistence type="predicted"/>
<feature type="region of interest" description="Disordered" evidence="1">
    <location>
        <begin position="1"/>
        <end position="307"/>
    </location>
</feature>
<feature type="compositionally biased region" description="Polar residues" evidence="1">
    <location>
        <begin position="291"/>
        <end position="307"/>
    </location>
</feature>